<accession>A0A7W7PZB4</accession>
<dbReference type="AlphaFoldDB" id="A0A7W7PZB4"/>
<dbReference type="GO" id="GO:0003700">
    <property type="term" value="F:DNA-binding transcription factor activity"/>
    <property type="evidence" value="ECO:0007669"/>
    <property type="project" value="InterPro"/>
</dbReference>
<keyword evidence="3" id="KW-1185">Reference proteome</keyword>
<dbReference type="PANTHER" id="PTHR33164:SF106">
    <property type="entry name" value="TRANSCRIPTIONAL REGULATORY PROTEIN"/>
    <property type="match status" value="1"/>
</dbReference>
<reference evidence="2 3" key="1">
    <citation type="submission" date="2020-08" db="EMBL/GenBank/DDBJ databases">
        <title>Genomic Encyclopedia of Type Strains, Phase III (KMG-III): the genomes of soil and plant-associated and newly described type strains.</title>
        <authorList>
            <person name="Whitman W."/>
        </authorList>
    </citation>
    <scope>NUCLEOTIDE SEQUENCE [LARGE SCALE GENOMIC DNA]</scope>
    <source>
        <strain evidence="2 3">CECT 8960</strain>
    </source>
</reference>
<dbReference type="PANTHER" id="PTHR33164">
    <property type="entry name" value="TRANSCRIPTIONAL REGULATOR, MARR FAMILY"/>
    <property type="match status" value="1"/>
</dbReference>
<organism evidence="2 3">
    <name type="scientific">Actinophytocola algeriensis</name>
    <dbReference type="NCBI Taxonomy" id="1768010"/>
    <lineage>
        <taxon>Bacteria</taxon>
        <taxon>Bacillati</taxon>
        <taxon>Actinomycetota</taxon>
        <taxon>Actinomycetes</taxon>
        <taxon>Pseudonocardiales</taxon>
        <taxon>Pseudonocardiaceae</taxon>
    </lineage>
</organism>
<gene>
    <name evidence="2" type="ORF">FHR82_000315</name>
</gene>
<dbReference type="GO" id="GO:0006950">
    <property type="term" value="P:response to stress"/>
    <property type="evidence" value="ECO:0007669"/>
    <property type="project" value="TreeGrafter"/>
</dbReference>
<sequence>MTKVPQDARARRKLTNSVKDSVRGMRSELALLNRRISARLELRDGDLDCLELVARLGPVGPSALARAAGVHPATMTGVLDRLEKGGWLTRERDPNDRRSVVLKVRPERVGEVFALYSGMNAALDEICAAFTDSDLLVIADFLDRTATAGHAATRDLDESP</sequence>
<proteinExistence type="predicted"/>
<dbReference type="RefSeq" id="WP_184808403.1">
    <property type="nucleotide sequence ID" value="NZ_JACHJQ010000001.1"/>
</dbReference>
<dbReference type="SMART" id="SM00347">
    <property type="entry name" value="HTH_MARR"/>
    <property type="match status" value="1"/>
</dbReference>
<protein>
    <submittedName>
        <fullName evidence="2">DNA-binding MarR family transcriptional regulator</fullName>
    </submittedName>
</protein>
<evidence type="ECO:0000259" key="1">
    <source>
        <dbReference type="PROSITE" id="PS50995"/>
    </source>
</evidence>
<keyword evidence="2" id="KW-0238">DNA-binding</keyword>
<feature type="domain" description="HTH marR-type" evidence="1">
    <location>
        <begin position="11"/>
        <end position="147"/>
    </location>
</feature>
<evidence type="ECO:0000313" key="2">
    <source>
        <dbReference type="EMBL" id="MBB4904105.1"/>
    </source>
</evidence>
<dbReference type="PROSITE" id="PS50995">
    <property type="entry name" value="HTH_MARR_2"/>
    <property type="match status" value="1"/>
</dbReference>
<evidence type="ECO:0000313" key="3">
    <source>
        <dbReference type="Proteomes" id="UP000520767"/>
    </source>
</evidence>
<dbReference type="InterPro" id="IPR036388">
    <property type="entry name" value="WH-like_DNA-bd_sf"/>
</dbReference>
<comment type="caution">
    <text evidence="2">The sequence shown here is derived from an EMBL/GenBank/DDBJ whole genome shotgun (WGS) entry which is preliminary data.</text>
</comment>
<dbReference type="InterPro" id="IPR036390">
    <property type="entry name" value="WH_DNA-bd_sf"/>
</dbReference>
<dbReference type="EMBL" id="JACHJQ010000001">
    <property type="protein sequence ID" value="MBB4904105.1"/>
    <property type="molecule type" value="Genomic_DNA"/>
</dbReference>
<dbReference type="InterPro" id="IPR000835">
    <property type="entry name" value="HTH_MarR-typ"/>
</dbReference>
<dbReference type="InterPro" id="IPR039422">
    <property type="entry name" value="MarR/SlyA-like"/>
</dbReference>
<dbReference type="GO" id="GO:0003677">
    <property type="term" value="F:DNA binding"/>
    <property type="evidence" value="ECO:0007669"/>
    <property type="project" value="UniProtKB-KW"/>
</dbReference>
<name>A0A7W7PZB4_9PSEU</name>
<dbReference type="Proteomes" id="UP000520767">
    <property type="component" value="Unassembled WGS sequence"/>
</dbReference>
<dbReference type="Pfam" id="PF01047">
    <property type="entry name" value="MarR"/>
    <property type="match status" value="1"/>
</dbReference>
<dbReference type="SUPFAM" id="SSF46785">
    <property type="entry name" value="Winged helix' DNA-binding domain"/>
    <property type="match status" value="1"/>
</dbReference>
<dbReference type="Gene3D" id="1.10.10.10">
    <property type="entry name" value="Winged helix-like DNA-binding domain superfamily/Winged helix DNA-binding domain"/>
    <property type="match status" value="1"/>
</dbReference>